<gene>
    <name evidence="1" type="ORF">BJY28_000472</name>
</gene>
<reference evidence="1 2" key="1">
    <citation type="submission" date="2020-07" db="EMBL/GenBank/DDBJ databases">
        <title>Sequencing the genomes of 1000 actinobacteria strains.</title>
        <authorList>
            <person name="Klenk H.-P."/>
        </authorList>
    </citation>
    <scope>NUCLEOTIDE SEQUENCE [LARGE SCALE GENOMIC DNA]</scope>
    <source>
        <strain evidence="1 2">DSM 24723</strain>
    </source>
</reference>
<keyword evidence="2" id="KW-1185">Reference proteome</keyword>
<protein>
    <submittedName>
        <fullName evidence="1">Uncharacterized protein</fullName>
    </submittedName>
</protein>
<dbReference type="Proteomes" id="UP000592181">
    <property type="component" value="Unassembled WGS sequence"/>
</dbReference>
<dbReference type="EMBL" id="JACBZX010000001">
    <property type="protein sequence ID" value="NYG36003.1"/>
    <property type="molecule type" value="Genomic_DNA"/>
</dbReference>
<dbReference type="AlphaFoldDB" id="A0A852X5F7"/>
<proteinExistence type="predicted"/>
<comment type="caution">
    <text evidence="1">The sequence shown here is derived from an EMBL/GenBank/DDBJ whole genome shotgun (WGS) entry which is preliminary data.</text>
</comment>
<organism evidence="1 2">
    <name type="scientific">Janibacter alkaliphilus</name>
    <dbReference type="NCBI Taxonomy" id="1069963"/>
    <lineage>
        <taxon>Bacteria</taxon>
        <taxon>Bacillati</taxon>
        <taxon>Actinomycetota</taxon>
        <taxon>Actinomycetes</taxon>
        <taxon>Micrococcales</taxon>
        <taxon>Intrasporangiaceae</taxon>
        <taxon>Janibacter</taxon>
    </lineage>
</organism>
<accession>A0A852X5F7</accession>
<evidence type="ECO:0000313" key="2">
    <source>
        <dbReference type="Proteomes" id="UP000592181"/>
    </source>
</evidence>
<evidence type="ECO:0000313" key="1">
    <source>
        <dbReference type="EMBL" id="NYG36003.1"/>
    </source>
</evidence>
<sequence>MLKPMMSGEASGLRVNDWKTAPEIPSAAPKITAASARGARHSTTTIRAKAAAGAPTIAPHTSATLSG</sequence>
<name>A0A852X5F7_9MICO</name>